<dbReference type="Pfam" id="PF06814">
    <property type="entry name" value="GOST_TM"/>
    <property type="match status" value="1"/>
</dbReference>
<evidence type="ECO:0000256" key="4">
    <source>
        <dbReference type="ARBA" id="ARBA00022989"/>
    </source>
</evidence>
<feature type="transmembrane region" description="Helical" evidence="7">
    <location>
        <begin position="475"/>
        <end position="490"/>
    </location>
</feature>
<feature type="transmembrane region" description="Helical" evidence="7">
    <location>
        <begin position="323"/>
        <end position="346"/>
    </location>
</feature>
<evidence type="ECO:0000256" key="1">
    <source>
        <dbReference type="ARBA" id="ARBA00004141"/>
    </source>
</evidence>
<feature type="transmembrane region" description="Helical" evidence="7">
    <location>
        <begin position="282"/>
        <end position="303"/>
    </location>
</feature>
<feature type="transmembrane region" description="Helical" evidence="7">
    <location>
        <begin position="251"/>
        <end position="270"/>
    </location>
</feature>
<feature type="signal peptide" evidence="8">
    <location>
        <begin position="1"/>
        <end position="33"/>
    </location>
</feature>
<gene>
    <name evidence="10" type="ORF">CAUS1442_LOCUS3671</name>
</gene>
<dbReference type="AlphaFoldDB" id="A0A7R9WRN3"/>
<dbReference type="EMBL" id="HBEF01005936">
    <property type="protein sequence ID" value="CAD8331572.1"/>
    <property type="molecule type" value="Transcribed_RNA"/>
</dbReference>
<dbReference type="GO" id="GO:0016020">
    <property type="term" value="C:membrane"/>
    <property type="evidence" value="ECO:0007669"/>
    <property type="project" value="UniProtKB-SubCell"/>
</dbReference>
<feature type="compositionally biased region" description="Polar residues" evidence="6">
    <location>
        <begin position="557"/>
        <end position="567"/>
    </location>
</feature>
<dbReference type="InterPro" id="IPR009637">
    <property type="entry name" value="GPR107/GPR108-like"/>
</dbReference>
<feature type="compositionally biased region" description="Low complexity" evidence="6">
    <location>
        <begin position="123"/>
        <end position="134"/>
    </location>
</feature>
<feature type="transmembrane region" description="Helical" evidence="7">
    <location>
        <begin position="358"/>
        <end position="375"/>
    </location>
</feature>
<evidence type="ECO:0000256" key="5">
    <source>
        <dbReference type="ARBA" id="ARBA00023136"/>
    </source>
</evidence>
<name>A0A7R9WRN3_9STRA</name>
<feature type="chain" id="PRO_5030823629" description="GOST seven transmembrane domain-containing protein" evidence="8">
    <location>
        <begin position="34"/>
        <end position="567"/>
    </location>
</feature>
<protein>
    <recommendedName>
        <fullName evidence="9">GOST seven transmembrane domain-containing protein</fullName>
    </recommendedName>
</protein>
<feature type="transmembrane region" description="Helical" evidence="7">
    <location>
        <begin position="434"/>
        <end position="455"/>
    </location>
</feature>
<feature type="domain" description="GOST seven transmembrane" evidence="9">
    <location>
        <begin position="251"/>
        <end position="492"/>
    </location>
</feature>
<feature type="region of interest" description="Disordered" evidence="6">
    <location>
        <begin position="111"/>
        <end position="135"/>
    </location>
</feature>
<comment type="subcellular location">
    <subcellularLocation>
        <location evidence="1">Membrane</location>
        <topology evidence="1">Multi-pass membrane protein</topology>
    </subcellularLocation>
</comment>
<evidence type="ECO:0000256" key="2">
    <source>
        <dbReference type="ARBA" id="ARBA00022692"/>
    </source>
</evidence>
<evidence type="ECO:0000256" key="6">
    <source>
        <dbReference type="SAM" id="MobiDB-lite"/>
    </source>
</evidence>
<evidence type="ECO:0000256" key="3">
    <source>
        <dbReference type="ARBA" id="ARBA00022729"/>
    </source>
</evidence>
<sequence>MASQRCTSGFPHVALTAGWLLILLAGQPRSAMAEDRTRLPLDIDVAPASVSNRIDAVIHGDGYLDFSSLVFESTGQGTADDGDDGQSIINATKKHIHIVEVAVFGYDPDQKEEIESSDDSDSDSNSNSNSSTTSPWNKLGELGLGSVGDDGIFYKCCTTKALQEKACLKKNYGRLIVHDGIFFGDVLPLRFVDQNGKPTNTASFPPGFLGTIFLEGTGHVSVIVGNCNPYSLNLHVHGELVELSYAADNDIPFYIFMVSLHVLLLLWYRILMQRHSDERIKLEEWIFCTICVAALDLIFHMTYKTVIANSDHDVLWLDAATTLMHGFKHGMSRCLYVMVSLGWGVVRETLAKRTMRCLYVLTIMYIVSVSLYDIFRIFGLYEDSEAADHFMVDTSIMVLACDIIFFIWIPFGLFRTMAALRLYRQERKLERYVWLWRIFMFAVVVYVGMVILFIFDAISNKSKDIDELTLERSGEIVYLIVLTCIAYLWRPNPQAKLYSSYQVMESMYFDDEDGDEGGNGDVNGGDGYDMTLDTDDLDIDLDLDLDYPDDEDISGLEMTSSQQQQHR</sequence>
<evidence type="ECO:0000256" key="8">
    <source>
        <dbReference type="SAM" id="SignalP"/>
    </source>
</evidence>
<evidence type="ECO:0000256" key="7">
    <source>
        <dbReference type="SAM" id="Phobius"/>
    </source>
</evidence>
<dbReference type="GO" id="GO:0005794">
    <property type="term" value="C:Golgi apparatus"/>
    <property type="evidence" value="ECO:0007669"/>
    <property type="project" value="TreeGrafter"/>
</dbReference>
<keyword evidence="2 7" id="KW-0812">Transmembrane</keyword>
<evidence type="ECO:0000259" key="9">
    <source>
        <dbReference type="Pfam" id="PF06814"/>
    </source>
</evidence>
<evidence type="ECO:0000313" key="10">
    <source>
        <dbReference type="EMBL" id="CAD8331572.1"/>
    </source>
</evidence>
<feature type="transmembrane region" description="Helical" evidence="7">
    <location>
        <begin position="395"/>
        <end position="414"/>
    </location>
</feature>
<keyword evidence="4 7" id="KW-1133">Transmembrane helix</keyword>
<dbReference type="PANTHER" id="PTHR21229:SF1">
    <property type="entry name" value="GH17801P"/>
    <property type="match status" value="1"/>
</dbReference>
<dbReference type="PANTHER" id="PTHR21229">
    <property type="entry name" value="LUNG SEVEN TRANSMEMBRANE RECEPTOR"/>
    <property type="match status" value="1"/>
</dbReference>
<proteinExistence type="predicted"/>
<feature type="region of interest" description="Disordered" evidence="6">
    <location>
        <begin position="548"/>
        <end position="567"/>
    </location>
</feature>
<keyword evidence="5 7" id="KW-0472">Membrane</keyword>
<keyword evidence="3 8" id="KW-0732">Signal</keyword>
<accession>A0A7R9WRN3</accession>
<reference evidence="10" key="1">
    <citation type="submission" date="2021-01" db="EMBL/GenBank/DDBJ databases">
        <authorList>
            <person name="Corre E."/>
            <person name="Pelletier E."/>
            <person name="Niang G."/>
            <person name="Scheremetjew M."/>
            <person name="Finn R."/>
            <person name="Kale V."/>
            <person name="Holt S."/>
            <person name="Cochrane G."/>
            <person name="Meng A."/>
            <person name="Brown T."/>
            <person name="Cohen L."/>
        </authorList>
    </citation>
    <scope>NUCLEOTIDE SEQUENCE</scope>
    <source>
        <strain evidence="10">CCMP3328</strain>
    </source>
</reference>
<dbReference type="InterPro" id="IPR053937">
    <property type="entry name" value="GOST_TM"/>
</dbReference>
<organism evidence="10">
    <name type="scientific">Craspedostauros australis</name>
    <dbReference type="NCBI Taxonomy" id="1486917"/>
    <lineage>
        <taxon>Eukaryota</taxon>
        <taxon>Sar</taxon>
        <taxon>Stramenopiles</taxon>
        <taxon>Ochrophyta</taxon>
        <taxon>Bacillariophyta</taxon>
        <taxon>Bacillariophyceae</taxon>
        <taxon>Bacillariophycidae</taxon>
        <taxon>Naviculales</taxon>
        <taxon>Naviculaceae</taxon>
        <taxon>Craspedostauros</taxon>
    </lineage>
</organism>